<protein>
    <submittedName>
        <fullName evidence="1">Uncharacterized protein</fullName>
    </submittedName>
</protein>
<organism evidence="1 2">
    <name type="scientific">Lentinus brumalis</name>
    <dbReference type="NCBI Taxonomy" id="2498619"/>
    <lineage>
        <taxon>Eukaryota</taxon>
        <taxon>Fungi</taxon>
        <taxon>Dikarya</taxon>
        <taxon>Basidiomycota</taxon>
        <taxon>Agaricomycotina</taxon>
        <taxon>Agaricomycetes</taxon>
        <taxon>Polyporales</taxon>
        <taxon>Polyporaceae</taxon>
        <taxon>Lentinus</taxon>
    </lineage>
</organism>
<dbReference type="Proteomes" id="UP000256964">
    <property type="component" value="Unassembled WGS sequence"/>
</dbReference>
<evidence type="ECO:0000313" key="2">
    <source>
        <dbReference type="Proteomes" id="UP000256964"/>
    </source>
</evidence>
<gene>
    <name evidence="1" type="ORF">OH76DRAFT_178198</name>
</gene>
<sequence>MMRPCPHHPPRLYYVLHDGRISTWLRPGYPGTFFGPAAFDGGLSLHCSVVDPTPLEASVYSYPDWLASRRFARYRRRSHRPPSSPTSRPCSRAWRSALLTSRHNSHYAVSMLRNAPPADITAGQWQRACLRAELCAAAAPRPSSFSMQPQITSRRQHAVLQRLVSLAAEDIGVR</sequence>
<reference evidence="1 2" key="1">
    <citation type="journal article" date="2018" name="Biotechnol. Biofuels">
        <title>Integrative visual omics of the white-rot fungus Polyporus brumalis exposes the biotechnological potential of its oxidative enzymes for delignifying raw plant biomass.</title>
        <authorList>
            <person name="Miyauchi S."/>
            <person name="Rancon A."/>
            <person name="Drula E."/>
            <person name="Hage H."/>
            <person name="Chaduli D."/>
            <person name="Favel A."/>
            <person name="Grisel S."/>
            <person name="Henrissat B."/>
            <person name="Herpoel-Gimbert I."/>
            <person name="Ruiz-Duenas F.J."/>
            <person name="Chevret D."/>
            <person name="Hainaut M."/>
            <person name="Lin J."/>
            <person name="Wang M."/>
            <person name="Pangilinan J."/>
            <person name="Lipzen A."/>
            <person name="Lesage-Meessen L."/>
            <person name="Navarro D."/>
            <person name="Riley R."/>
            <person name="Grigoriev I.V."/>
            <person name="Zhou S."/>
            <person name="Raouche S."/>
            <person name="Rosso M.N."/>
        </authorList>
    </citation>
    <scope>NUCLEOTIDE SEQUENCE [LARGE SCALE GENOMIC DNA]</scope>
    <source>
        <strain evidence="1 2">BRFM 1820</strain>
    </source>
</reference>
<dbReference type="EMBL" id="KZ857500">
    <property type="protein sequence ID" value="RDX41832.1"/>
    <property type="molecule type" value="Genomic_DNA"/>
</dbReference>
<evidence type="ECO:0000313" key="1">
    <source>
        <dbReference type="EMBL" id="RDX41832.1"/>
    </source>
</evidence>
<keyword evidence="2" id="KW-1185">Reference proteome</keyword>
<dbReference type="AlphaFoldDB" id="A0A371CNK3"/>
<proteinExistence type="predicted"/>
<accession>A0A371CNK3</accession>
<name>A0A371CNK3_9APHY</name>